<dbReference type="AlphaFoldDB" id="A0A0G4FC49"/>
<dbReference type="InterPro" id="IPR008557">
    <property type="entry name" value="PhoX"/>
</dbReference>
<dbReference type="PANTHER" id="PTHR35399">
    <property type="entry name" value="SLR8030 PROTEIN"/>
    <property type="match status" value="1"/>
</dbReference>
<evidence type="ECO:0000256" key="1">
    <source>
        <dbReference type="SAM" id="SignalP"/>
    </source>
</evidence>
<name>A0A0G4FC49_VITBC</name>
<feature type="chain" id="PRO_5005188399" description="DUF839 domain-containing protein" evidence="1">
    <location>
        <begin position="21"/>
        <end position="614"/>
    </location>
</feature>
<sequence length="614" mass="68467">MTFATAVLTLLLASVGVVRCQVADPSMHFQNVPLPEKEQQHQVLGTERVTINGRDYNVSFMNILRDGPEWREEHPYEGDTFGAVMNVNNTPVYDMADDGTFTPTIAHDPDFSSFHVTPDGTVYMVTQFERPRPGELYKVRLAQSENGNLTAVESERIDFAEWGGLWIPCAGSVTPAGTRLLGEEYEPDARSVMELTEEGLADATSEMQDIIDYMRYFGYYNEVNLTADAIKSTFNPYKYGYIVGMDLDDQGNANVSKYYALGRRSNELGYMMPDNVTVYMSDDGTNVVWHMAVLDTPHDYSSATLYAAKFTQTNSTGGGEFDIEWIKLGHATQDELAALIEANTTFFDIFDVSEPIEETESCEDGFTSINTLNGWECLSLREGMEVAAAFFEARRYSAMLGGTTEFSKWEGMTFAPELSILYIAMSDVRYGMEDNKRKGEPDLQYDIGGPNAITVEYNQCGCVYALPVEATDISEYTTVRMYPEVCGRPNTTVPENYCDVAGISNPDNIAFIPSFKVLVIGEDTGYHINNFMWDDQLGNKTELTRIFTCPFGAETTAVYWNTNINGFAYLSAVCQHPYGENDQMFRLEDEDSTGLNGWVGAIGPIPMEAIETVA</sequence>
<keyword evidence="3" id="KW-1185">Reference proteome</keyword>
<evidence type="ECO:0008006" key="4">
    <source>
        <dbReference type="Google" id="ProtNLM"/>
    </source>
</evidence>
<dbReference type="STRING" id="1169540.A0A0G4FC49"/>
<dbReference type="Pfam" id="PF05787">
    <property type="entry name" value="PhoX"/>
    <property type="match status" value="1"/>
</dbReference>
<dbReference type="PANTHER" id="PTHR35399:SF2">
    <property type="entry name" value="DUF839 DOMAIN-CONTAINING PROTEIN"/>
    <property type="match status" value="1"/>
</dbReference>
<reference evidence="2 3" key="1">
    <citation type="submission" date="2014-11" db="EMBL/GenBank/DDBJ databases">
        <authorList>
            <person name="Zhu J."/>
            <person name="Qi W."/>
            <person name="Song R."/>
        </authorList>
    </citation>
    <scope>NUCLEOTIDE SEQUENCE [LARGE SCALE GENOMIC DNA]</scope>
</reference>
<dbReference type="VEuPathDB" id="CryptoDB:Vbra_14907"/>
<accession>A0A0G4FC49</accession>
<dbReference type="EMBL" id="CDMY01000403">
    <property type="protein sequence ID" value="CEM10206.1"/>
    <property type="molecule type" value="Genomic_DNA"/>
</dbReference>
<keyword evidence="1" id="KW-0732">Signal</keyword>
<evidence type="ECO:0000313" key="2">
    <source>
        <dbReference type="EMBL" id="CEM10206.1"/>
    </source>
</evidence>
<dbReference type="OrthoDB" id="10265760at2759"/>
<dbReference type="Proteomes" id="UP000041254">
    <property type="component" value="Unassembled WGS sequence"/>
</dbReference>
<proteinExistence type="predicted"/>
<gene>
    <name evidence="2" type="ORF">Vbra_14907</name>
</gene>
<organism evidence="2 3">
    <name type="scientific">Vitrella brassicaformis (strain CCMP3155)</name>
    <dbReference type="NCBI Taxonomy" id="1169540"/>
    <lineage>
        <taxon>Eukaryota</taxon>
        <taxon>Sar</taxon>
        <taxon>Alveolata</taxon>
        <taxon>Colpodellida</taxon>
        <taxon>Vitrellaceae</taxon>
        <taxon>Vitrella</taxon>
    </lineage>
</organism>
<evidence type="ECO:0000313" key="3">
    <source>
        <dbReference type="Proteomes" id="UP000041254"/>
    </source>
</evidence>
<dbReference type="OMA" id="PYHYGHM"/>
<protein>
    <recommendedName>
        <fullName evidence="4">DUF839 domain-containing protein</fullName>
    </recommendedName>
</protein>
<dbReference type="InParanoid" id="A0A0G4FC49"/>
<feature type="signal peptide" evidence="1">
    <location>
        <begin position="1"/>
        <end position="20"/>
    </location>
</feature>